<comment type="caution">
    <text evidence="2">The sequence shown here is derived from an EMBL/GenBank/DDBJ whole genome shotgun (WGS) entry which is preliminary data.</text>
</comment>
<protein>
    <submittedName>
        <fullName evidence="2">DUF485 domain-containing protein</fullName>
    </submittedName>
</protein>
<keyword evidence="1" id="KW-0472">Membrane</keyword>
<keyword evidence="3" id="KW-1185">Reference proteome</keyword>
<gene>
    <name evidence="2" type="ORF">JIV24_14785</name>
</gene>
<keyword evidence="1" id="KW-0812">Transmembrane</keyword>
<dbReference type="Proteomes" id="UP000605676">
    <property type="component" value="Unassembled WGS sequence"/>
</dbReference>
<dbReference type="EMBL" id="JAENRR010000037">
    <property type="protein sequence ID" value="MBK3518609.1"/>
    <property type="molecule type" value="Genomic_DNA"/>
</dbReference>
<name>A0ABS1HLQ2_9BACT</name>
<evidence type="ECO:0000313" key="3">
    <source>
        <dbReference type="Proteomes" id="UP000605676"/>
    </source>
</evidence>
<evidence type="ECO:0000313" key="2">
    <source>
        <dbReference type="EMBL" id="MBK3518609.1"/>
    </source>
</evidence>
<evidence type="ECO:0000256" key="1">
    <source>
        <dbReference type="SAM" id="Phobius"/>
    </source>
</evidence>
<accession>A0ABS1HLQ2</accession>
<feature type="transmembrane region" description="Helical" evidence="1">
    <location>
        <begin position="58"/>
        <end position="79"/>
    </location>
</feature>
<dbReference type="RefSeq" id="WP_200465836.1">
    <property type="nucleotide sequence ID" value="NZ_JAENRR010000037.1"/>
</dbReference>
<proteinExistence type="predicted"/>
<feature type="transmembrane region" description="Helical" evidence="1">
    <location>
        <begin position="21"/>
        <end position="46"/>
    </location>
</feature>
<organism evidence="2 3">
    <name type="scientific">Carboxylicivirga marina</name>
    <dbReference type="NCBI Taxonomy" id="2800988"/>
    <lineage>
        <taxon>Bacteria</taxon>
        <taxon>Pseudomonadati</taxon>
        <taxon>Bacteroidota</taxon>
        <taxon>Bacteroidia</taxon>
        <taxon>Marinilabiliales</taxon>
        <taxon>Marinilabiliaceae</taxon>
        <taxon>Carboxylicivirga</taxon>
    </lineage>
</organism>
<keyword evidence="1" id="KW-1133">Transmembrane helix</keyword>
<dbReference type="Pfam" id="PF04341">
    <property type="entry name" value="DUF485"/>
    <property type="match status" value="1"/>
</dbReference>
<reference evidence="2 3" key="1">
    <citation type="submission" date="2021-01" db="EMBL/GenBank/DDBJ databases">
        <title>Carboxyliciviraga sp.nov., isolated from coastal sediments.</title>
        <authorList>
            <person name="Lu D."/>
            <person name="Zhang T."/>
        </authorList>
    </citation>
    <scope>NUCLEOTIDE SEQUENCE [LARGE SCALE GENOMIC DNA]</scope>
    <source>
        <strain evidence="2 3">N1Y132</strain>
    </source>
</reference>
<dbReference type="InterPro" id="IPR007436">
    <property type="entry name" value="DUF485"/>
</dbReference>
<sequence length="92" mass="10063">MEHGPAAKLGVDHASKKKSKLGVILFIFYSLVYAGFVVIGVVNYELMGKIIFAGQNLAVVYGFGLIIFAIVLGLIYNAICTNYENSMNKEDK</sequence>